<dbReference type="GO" id="GO:0030975">
    <property type="term" value="F:thiamine binding"/>
    <property type="evidence" value="ECO:0007669"/>
    <property type="project" value="InterPro"/>
</dbReference>
<dbReference type="GO" id="GO:0006772">
    <property type="term" value="P:thiamine metabolic process"/>
    <property type="evidence" value="ECO:0007669"/>
    <property type="project" value="UniProtKB-UniRule"/>
</dbReference>
<keyword evidence="8" id="KW-1185">Reference proteome</keyword>
<dbReference type="SUPFAM" id="SSF63862">
    <property type="entry name" value="Thiamin pyrophosphokinase, substrate-binding domain"/>
    <property type="match status" value="1"/>
</dbReference>
<dbReference type="Proteomes" id="UP000242610">
    <property type="component" value="Unassembled WGS sequence"/>
</dbReference>
<feature type="domain" description="Thiamin pyrophosphokinase thiamin-binding" evidence="6">
    <location>
        <begin position="178"/>
        <end position="260"/>
    </location>
</feature>
<evidence type="ECO:0000256" key="3">
    <source>
        <dbReference type="ARBA" id="ARBA00022777"/>
    </source>
</evidence>
<keyword evidence="4" id="KW-0067">ATP-binding</keyword>
<dbReference type="GO" id="GO:0016301">
    <property type="term" value="F:kinase activity"/>
    <property type="evidence" value="ECO:0007669"/>
    <property type="project" value="UniProtKB-KW"/>
</dbReference>
<dbReference type="RefSeq" id="WP_234696449.1">
    <property type="nucleotide sequence ID" value="NZ_FMBL01000001.1"/>
</dbReference>
<evidence type="ECO:0000256" key="5">
    <source>
        <dbReference type="NCBIfam" id="TIGR01378"/>
    </source>
</evidence>
<accession>A0A1C4H039</accession>
<evidence type="ECO:0000256" key="2">
    <source>
        <dbReference type="ARBA" id="ARBA00022741"/>
    </source>
</evidence>
<organism evidence="7 8">
    <name type="scientific">Bifidobacterium commune</name>
    <dbReference type="NCBI Taxonomy" id="1505727"/>
    <lineage>
        <taxon>Bacteria</taxon>
        <taxon>Bacillati</taxon>
        <taxon>Actinomycetota</taxon>
        <taxon>Actinomycetes</taxon>
        <taxon>Bifidobacteriales</taxon>
        <taxon>Bifidobacteriaceae</taxon>
        <taxon>Bifidobacterium</taxon>
    </lineage>
</organism>
<evidence type="ECO:0000256" key="1">
    <source>
        <dbReference type="ARBA" id="ARBA00022679"/>
    </source>
</evidence>
<dbReference type="PANTHER" id="PTHR41299">
    <property type="entry name" value="THIAMINE PYROPHOSPHOKINASE"/>
    <property type="match status" value="1"/>
</dbReference>
<reference evidence="8" key="1">
    <citation type="submission" date="2016-08" db="EMBL/GenBank/DDBJ databases">
        <authorList>
            <person name="Varghese N."/>
            <person name="Submissions Spin"/>
        </authorList>
    </citation>
    <scope>NUCLEOTIDE SEQUENCE [LARGE SCALE GENOMIC DNA]</scope>
    <source>
        <strain evidence="8">R-52791</strain>
    </source>
</reference>
<dbReference type="GO" id="GO:0004788">
    <property type="term" value="F:thiamine diphosphokinase activity"/>
    <property type="evidence" value="ECO:0007669"/>
    <property type="project" value="UniProtKB-UniRule"/>
</dbReference>
<dbReference type="EC" id="2.7.6.2" evidence="5"/>
<dbReference type="InterPro" id="IPR053149">
    <property type="entry name" value="TPK"/>
</dbReference>
<dbReference type="SMART" id="SM00983">
    <property type="entry name" value="TPK_B1_binding"/>
    <property type="match status" value="1"/>
</dbReference>
<evidence type="ECO:0000313" key="7">
    <source>
        <dbReference type="EMBL" id="SCC78283.1"/>
    </source>
</evidence>
<dbReference type="InterPro" id="IPR036371">
    <property type="entry name" value="TPK_B1-bd_sf"/>
</dbReference>
<dbReference type="Pfam" id="PF04263">
    <property type="entry name" value="TPK_catalytic"/>
    <property type="match status" value="1"/>
</dbReference>
<dbReference type="GO" id="GO:0009229">
    <property type="term" value="P:thiamine diphosphate biosynthetic process"/>
    <property type="evidence" value="ECO:0007669"/>
    <property type="project" value="InterPro"/>
</dbReference>
<protein>
    <recommendedName>
        <fullName evidence="5">Thiamine diphosphokinase</fullName>
        <ecNumber evidence="5">2.7.6.2</ecNumber>
    </recommendedName>
</protein>
<keyword evidence="2" id="KW-0547">Nucleotide-binding</keyword>
<evidence type="ECO:0000259" key="6">
    <source>
        <dbReference type="SMART" id="SM00983"/>
    </source>
</evidence>
<dbReference type="GO" id="GO:0005524">
    <property type="term" value="F:ATP binding"/>
    <property type="evidence" value="ECO:0007669"/>
    <property type="project" value="UniProtKB-KW"/>
</dbReference>
<dbReference type="PANTHER" id="PTHR41299:SF1">
    <property type="entry name" value="THIAMINE PYROPHOSPHOKINASE"/>
    <property type="match status" value="1"/>
</dbReference>
<dbReference type="EMBL" id="FMBL01000001">
    <property type="protein sequence ID" value="SCC78283.1"/>
    <property type="molecule type" value="Genomic_DNA"/>
</dbReference>
<evidence type="ECO:0000256" key="4">
    <source>
        <dbReference type="ARBA" id="ARBA00022840"/>
    </source>
</evidence>
<dbReference type="AlphaFoldDB" id="A0A1C4H039"/>
<dbReference type="InterPro" id="IPR007371">
    <property type="entry name" value="TPK_catalytic"/>
</dbReference>
<dbReference type="InterPro" id="IPR007373">
    <property type="entry name" value="Thiamin_PyroPKinase_B1-bd"/>
</dbReference>
<dbReference type="CDD" id="cd07995">
    <property type="entry name" value="TPK"/>
    <property type="match status" value="1"/>
</dbReference>
<dbReference type="InterPro" id="IPR036759">
    <property type="entry name" value="TPK_catalytic_sf"/>
</dbReference>
<keyword evidence="3 7" id="KW-0418">Kinase</keyword>
<name>A0A1C4H039_9BIFI</name>
<gene>
    <name evidence="7" type="ORF">GA0061077_0188</name>
</gene>
<keyword evidence="1" id="KW-0808">Transferase</keyword>
<proteinExistence type="predicted"/>
<sequence length="308" mass="32445">MSQSCVIFAAGSYYGNEPHGGDLPIDALVIAADGGFDHANVLGIKPDLVIGDFDSANASIPQGIETIRLPAEHDDPDMLSALKIGWSRGCRDFFIYGALGGRIDHAIANVQLLAFLSHHGGRGLLFGGDSVVTAICNGSLTFMPHSHKTVALEAATNFPITTIAGSSHYGGFMPDRSEDIALHSSSRGTYPEADSSDTGHRISHTISVFSYSNVSTGVSETGLKYELDNVTICNDEVLGVSNEFLDGRPASINVADGTLIVTFPTGTAPPTFRTTVKPSETLGPLASQVSASLSVHYSERSPKPARKP</sequence>
<dbReference type="NCBIfam" id="TIGR01378">
    <property type="entry name" value="thi_PPkinase"/>
    <property type="match status" value="1"/>
</dbReference>
<dbReference type="STRING" id="1505727.GA0061077_0188"/>
<dbReference type="SUPFAM" id="SSF63999">
    <property type="entry name" value="Thiamin pyrophosphokinase, catalytic domain"/>
    <property type="match status" value="1"/>
</dbReference>
<evidence type="ECO:0000313" key="8">
    <source>
        <dbReference type="Proteomes" id="UP000242610"/>
    </source>
</evidence>
<dbReference type="Gene3D" id="3.40.50.10240">
    <property type="entry name" value="Thiamin pyrophosphokinase, catalytic domain"/>
    <property type="match status" value="2"/>
</dbReference>
<dbReference type="InterPro" id="IPR006282">
    <property type="entry name" value="Thi_PPkinase"/>
</dbReference>
<dbReference type="Pfam" id="PF04265">
    <property type="entry name" value="TPK_B1_binding"/>
    <property type="match status" value="1"/>
</dbReference>